<evidence type="ECO:0000313" key="3">
    <source>
        <dbReference type="Proteomes" id="UP001597393"/>
    </source>
</evidence>
<comment type="caution">
    <text evidence="2">The sequence shown here is derived from an EMBL/GenBank/DDBJ whole genome shotgun (WGS) entry which is preliminary data.</text>
</comment>
<reference evidence="3" key="1">
    <citation type="journal article" date="2019" name="Int. J. Syst. Evol. Microbiol.">
        <title>The Global Catalogue of Microorganisms (GCM) 10K type strain sequencing project: providing services to taxonomists for standard genome sequencing and annotation.</title>
        <authorList>
            <consortium name="The Broad Institute Genomics Platform"/>
            <consortium name="The Broad Institute Genome Sequencing Center for Infectious Disease"/>
            <person name="Wu L."/>
            <person name="Ma J."/>
        </authorList>
    </citation>
    <scope>NUCLEOTIDE SEQUENCE [LARGE SCALE GENOMIC DNA]</scope>
    <source>
        <strain evidence="3">KCTC 42248</strain>
    </source>
</reference>
<gene>
    <name evidence="2" type="ORF">ACFSQ3_09630</name>
</gene>
<accession>A0ABW5NN09</accession>
<evidence type="ECO:0000313" key="2">
    <source>
        <dbReference type="EMBL" id="MFD2599212.1"/>
    </source>
</evidence>
<dbReference type="EMBL" id="JBHUMA010000006">
    <property type="protein sequence ID" value="MFD2599212.1"/>
    <property type="molecule type" value="Genomic_DNA"/>
</dbReference>
<feature type="signal peptide" evidence="1">
    <location>
        <begin position="1"/>
        <end position="22"/>
    </location>
</feature>
<keyword evidence="1" id="KW-0732">Signal</keyword>
<name>A0ABW5NN09_9SPHI</name>
<evidence type="ECO:0000256" key="1">
    <source>
        <dbReference type="SAM" id="SignalP"/>
    </source>
</evidence>
<organism evidence="2 3">
    <name type="scientific">Sphingobacterium corticis</name>
    <dbReference type="NCBI Taxonomy" id="1812823"/>
    <lineage>
        <taxon>Bacteria</taxon>
        <taxon>Pseudomonadati</taxon>
        <taxon>Bacteroidota</taxon>
        <taxon>Sphingobacteriia</taxon>
        <taxon>Sphingobacteriales</taxon>
        <taxon>Sphingobacteriaceae</taxon>
        <taxon>Sphingobacterium</taxon>
    </lineage>
</organism>
<feature type="chain" id="PRO_5045183235" evidence="1">
    <location>
        <begin position="23"/>
        <end position="170"/>
    </location>
</feature>
<protein>
    <submittedName>
        <fullName evidence="2">Uncharacterized protein</fullName>
    </submittedName>
</protein>
<sequence length="170" mass="19212">MKKLAFSAISLIVALISLSKVAAQNTSITEGILTTPYAEYNVLINPKHSFITLYDTGAAKVENDLTNPSPQAEYISRAFIHLDYQNLTNIKRKYLPNQRDELNLTFSVKKNGELIGIGFHIPKVCGLSINQFKALEKDLRQNIKFTAEPHKIRSFYHEVHGYTWIGVAVF</sequence>
<proteinExistence type="predicted"/>
<dbReference type="RefSeq" id="WP_380869338.1">
    <property type="nucleotide sequence ID" value="NZ_JBHUMA010000006.1"/>
</dbReference>
<dbReference type="Proteomes" id="UP001597393">
    <property type="component" value="Unassembled WGS sequence"/>
</dbReference>
<keyword evidence="3" id="KW-1185">Reference proteome</keyword>